<keyword evidence="2" id="KW-0677">Repeat</keyword>
<keyword evidence="3" id="KW-0547">Nucleotide-binding</keyword>
<protein>
    <submittedName>
        <fullName evidence="6">ATP-binding cassette domain-containing protein</fullName>
    </submittedName>
</protein>
<evidence type="ECO:0000313" key="7">
    <source>
        <dbReference type="Proteomes" id="UP000318349"/>
    </source>
</evidence>
<dbReference type="EMBL" id="VMNI01000022">
    <property type="protein sequence ID" value="TVO72016.1"/>
    <property type="molecule type" value="Genomic_DNA"/>
</dbReference>
<organism evidence="6 7">
    <name type="scientific">Denitromonas halophila</name>
    <dbReference type="NCBI Taxonomy" id="1629404"/>
    <lineage>
        <taxon>Bacteria</taxon>
        <taxon>Pseudomonadati</taxon>
        <taxon>Pseudomonadota</taxon>
        <taxon>Betaproteobacteria</taxon>
        <taxon>Rhodocyclales</taxon>
        <taxon>Zoogloeaceae</taxon>
        <taxon>Denitromonas</taxon>
    </lineage>
</organism>
<reference evidence="6 7" key="1">
    <citation type="submission" date="2019-07" db="EMBL/GenBank/DDBJ databases">
        <title>The pathways for chlorine oxyanion respiration interact through the shared metabolite chlorate.</title>
        <authorList>
            <person name="Barnum T.P."/>
            <person name="Cheng Y."/>
            <person name="Hill K.A."/>
            <person name="Lucas L.N."/>
            <person name="Carlson H.K."/>
            <person name="Coates J.D."/>
        </authorList>
    </citation>
    <scope>NUCLEOTIDE SEQUENCE [LARGE SCALE GENOMIC DNA]</scope>
    <source>
        <strain evidence="6 7">SFB-1</strain>
    </source>
</reference>
<name>A0A557S3N2_9RHOO</name>
<keyword evidence="1" id="KW-1003">Cell membrane</keyword>
<evidence type="ECO:0000313" key="6">
    <source>
        <dbReference type="EMBL" id="TVO72016.1"/>
    </source>
</evidence>
<evidence type="ECO:0000256" key="2">
    <source>
        <dbReference type="ARBA" id="ARBA00022737"/>
    </source>
</evidence>
<evidence type="ECO:0000256" key="3">
    <source>
        <dbReference type="ARBA" id="ARBA00022741"/>
    </source>
</evidence>
<keyword evidence="4 6" id="KW-0067">ATP-binding</keyword>
<feature type="domain" description="AAA+ ATPase" evidence="5">
    <location>
        <begin position="32"/>
        <end position="191"/>
    </location>
</feature>
<gene>
    <name evidence="6" type="ORF">FHP89_19365</name>
</gene>
<dbReference type="GO" id="GO:0005524">
    <property type="term" value="F:ATP binding"/>
    <property type="evidence" value="ECO:0007669"/>
    <property type="project" value="UniProtKB-KW"/>
</dbReference>
<dbReference type="PANTHER" id="PTHR19211">
    <property type="entry name" value="ATP-BINDING TRANSPORT PROTEIN-RELATED"/>
    <property type="match status" value="1"/>
</dbReference>
<dbReference type="InterPro" id="IPR050611">
    <property type="entry name" value="ABCF"/>
</dbReference>
<comment type="caution">
    <text evidence="6">The sequence shown here is derived from an EMBL/GenBank/DDBJ whole genome shotgun (WGS) entry which is preliminary data.</text>
</comment>
<dbReference type="InterPro" id="IPR003439">
    <property type="entry name" value="ABC_transporter-like_ATP-bd"/>
</dbReference>
<dbReference type="InterPro" id="IPR003593">
    <property type="entry name" value="AAA+_ATPase"/>
</dbReference>
<proteinExistence type="predicted"/>
<dbReference type="SUPFAM" id="SSF52540">
    <property type="entry name" value="P-loop containing nucleoside triphosphate hydrolases"/>
    <property type="match status" value="1"/>
</dbReference>
<dbReference type="GO" id="GO:0016887">
    <property type="term" value="F:ATP hydrolysis activity"/>
    <property type="evidence" value="ECO:0007669"/>
    <property type="project" value="InterPro"/>
</dbReference>
<dbReference type="AlphaFoldDB" id="A0A557S3N2"/>
<dbReference type="InterPro" id="IPR027417">
    <property type="entry name" value="P-loop_NTPase"/>
</dbReference>
<dbReference type="Gene3D" id="3.40.50.300">
    <property type="entry name" value="P-loop containing nucleotide triphosphate hydrolases"/>
    <property type="match status" value="2"/>
</dbReference>
<accession>A0A557S3N2</accession>
<sequence length="191" mass="20145">MKPPGTVLLEALGLSVGYDRPLLKGLDLQLVAGRVTTLLGPNGAGKSTVLRALGEARLRLAGRVWQAPGLRLGHLAQAAEGQAELPLSGRELLALTGATADGLPPWLADCLDARLDRLSGGQLQYLRFWSIAAAPFDVLCLDEPGNNLDARGLAALRDWLHTPPAGQAVVLVTHDDSLVDTARQSVIRIAS</sequence>
<dbReference type="SMART" id="SM00382">
    <property type="entry name" value="AAA"/>
    <property type="match status" value="1"/>
</dbReference>
<evidence type="ECO:0000256" key="1">
    <source>
        <dbReference type="ARBA" id="ARBA00022475"/>
    </source>
</evidence>
<keyword evidence="1" id="KW-0472">Membrane</keyword>
<dbReference type="PANTHER" id="PTHR19211:SF14">
    <property type="entry name" value="ATP-BINDING CASSETTE SUB-FAMILY F MEMBER 1"/>
    <property type="match status" value="1"/>
</dbReference>
<evidence type="ECO:0000256" key="4">
    <source>
        <dbReference type="ARBA" id="ARBA00022840"/>
    </source>
</evidence>
<evidence type="ECO:0000259" key="5">
    <source>
        <dbReference type="SMART" id="SM00382"/>
    </source>
</evidence>
<dbReference type="Pfam" id="PF00005">
    <property type="entry name" value="ABC_tran"/>
    <property type="match status" value="1"/>
</dbReference>
<dbReference type="Proteomes" id="UP000318349">
    <property type="component" value="Unassembled WGS sequence"/>
</dbReference>